<reference evidence="6 7" key="1">
    <citation type="submission" date="2010-03" db="EMBL/GenBank/DDBJ databases">
        <title>Complete sequence of Sideroxydans lithotrophicus ES-1.</title>
        <authorList>
            <consortium name="US DOE Joint Genome Institute"/>
            <person name="Lucas S."/>
            <person name="Copeland A."/>
            <person name="Lapidus A."/>
            <person name="Cheng J.-F."/>
            <person name="Bruce D."/>
            <person name="Goodwin L."/>
            <person name="Pitluck S."/>
            <person name="Munk A.C."/>
            <person name="Detter J.C."/>
            <person name="Han C."/>
            <person name="Tapia R."/>
            <person name="Larimer F."/>
            <person name="Land M."/>
            <person name="Hauser L."/>
            <person name="Kyrpides N."/>
            <person name="Ivanova N."/>
            <person name="Emerson D."/>
            <person name="Woyke T."/>
        </authorList>
    </citation>
    <scope>NUCLEOTIDE SEQUENCE [LARGE SCALE GENOMIC DNA]</scope>
    <source>
        <strain evidence="6 7">ES-1</strain>
    </source>
</reference>
<dbReference type="Pfam" id="PF13693">
    <property type="entry name" value="HTH_35"/>
    <property type="match status" value="1"/>
</dbReference>
<keyword evidence="4" id="KW-0804">Transcription</keyword>
<keyword evidence="2" id="KW-0805">Transcription regulation</keyword>
<dbReference type="AlphaFoldDB" id="D5CU96"/>
<accession>D5CU96</accession>
<dbReference type="SUPFAM" id="SSF47413">
    <property type="entry name" value="lambda repressor-like DNA-binding domains"/>
    <property type="match status" value="1"/>
</dbReference>
<dbReference type="RefSeq" id="WP_013028330.1">
    <property type="nucleotide sequence ID" value="NC_013959.1"/>
</dbReference>
<protein>
    <submittedName>
        <fullName evidence="6">Putative transcriptional regulator, Nlp</fullName>
    </submittedName>
</protein>
<name>D5CU96_SIDLE</name>
<dbReference type="GO" id="GO:0003677">
    <property type="term" value="F:DNA binding"/>
    <property type="evidence" value="ECO:0007669"/>
    <property type="project" value="UniProtKB-KW"/>
</dbReference>
<dbReference type="eggNOG" id="COG3423">
    <property type="taxonomic scope" value="Bacteria"/>
</dbReference>
<dbReference type="InterPro" id="IPR038722">
    <property type="entry name" value="Ner_HTH_dom"/>
</dbReference>
<keyword evidence="3" id="KW-0238">DNA-binding</keyword>
<evidence type="ECO:0000313" key="7">
    <source>
        <dbReference type="Proteomes" id="UP000001625"/>
    </source>
</evidence>
<dbReference type="InterPro" id="IPR010982">
    <property type="entry name" value="Lambda_DNA-bd_dom_sf"/>
</dbReference>
<evidence type="ECO:0000256" key="1">
    <source>
        <dbReference type="ARBA" id="ARBA00006157"/>
    </source>
</evidence>
<comment type="similarity">
    <text evidence="1">Belongs to the ner transcriptional regulatory family.</text>
</comment>
<dbReference type="HOGENOM" id="CLU_162005_0_0_4"/>
<dbReference type="EMBL" id="CP001965">
    <property type="protein sequence ID" value="ADE10431.1"/>
    <property type="molecule type" value="Genomic_DNA"/>
</dbReference>
<dbReference type="STRING" id="580332.Slit_0189"/>
<gene>
    <name evidence="6" type="ordered locus">Slit_0189</name>
</gene>
<proteinExistence type="inferred from homology"/>
<evidence type="ECO:0000313" key="6">
    <source>
        <dbReference type="EMBL" id="ADE10431.1"/>
    </source>
</evidence>
<evidence type="ECO:0000256" key="3">
    <source>
        <dbReference type="ARBA" id="ARBA00023125"/>
    </source>
</evidence>
<evidence type="ECO:0000256" key="2">
    <source>
        <dbReference type="ARBA" id="ARBA00023015"/>
    </source>
</evidence>
<feature type="domain" description="Ner winged helix-turn-helix DNA-binding" evidence="5">
    <location>
        <begin position="13"/>
        <end position="80"/>
    </location>
</feature>
<dbReference type="Gene3D" id="1.10.260.40">
    <property type="entry name" value="lambda repressor-like DNA-binding domains"/>
    <property type="match status" value="1"/>
</dbReference>
<dbReference type="KEGG" id="slt:Slit_0189"/>
<evidence type="ECO:0000259" key="5">
    <source>
        <dbReference type="Pfam" id="PF13693"/>
    </source>
</evidence>
<sequence length="114" mass="12457">MTKSAAKKPVDQDWHPADIKAALHKNGITLASIAEVYGMRSSSSLSSTFTRSYPLNEKRIADAIGVHPMVIWPSRYNKDGSIKPRGFRAVQFNATALARNSKTTAADSRILKAV</sequence>
<evidence type="ECO:0000256" key="4">
    <source>
        <dbReference type="ARBA" id="ARBA00023163"/>
    </source>
</evidence>
<organism evidence="6 7">
    <name type="scientific">Sideroxydans lithotrophicus (strain ES-1)</name>
    <dbReference type="NCBI Taxonomy" id="580332"/>
    <lineage>
        <taxon>Bacteria</taxon>
        <taxon>Pseudomonadati</taxon>
        <taxon>Pseudomonadota</taxon>
        <taxon>Betaproteobacteria</taxon>
        <taxon>Nitrosomonadales</taxon>
        <taxon>Gallionellaceae</taxon>
        <taxon>Sideroxydans</taxon>
    </lineage>
</organism>
<dbReference type="Proteomes" id="UP000001625">
    <property type="component" value="Chromosome"/>
</dbReference>
<dbReference type="OrthoDB" id="5405994at2"/>
<keyword evidence="7" id="KW-1185">Reference proteome</keyword>